<proteinExistence type="predicted"/>
<dbReference type="Proteomes" id="UP000601435">
    <property type="component" value="Unassembled WGS sequence"/>
</dbReference>
<dbReference type="Gene3D" id="3.40.50.2000">
    <property type="entry name" value="Glycogen Phosphorylase B"/>
    <property type="match status" value="1"/>
</dbReference>
<reference evidence="1" key="1">
    <citation type="submission" date="2021-02" db="EMBL/GenBank/DDBJ databases">
        <authorList>
            <person name="Dougan E. K."/>
            <person name="Rhodes N."/>
            <person name="Thang M."/>
            <person name="Chan C."/>
        </authorList>
    </citation>
    <scope>NUCLEOTIDE SEQUENCE</scope>
</reference>
<evidence type="ECO:0000313" key="2">
    <source>
        <dbReference type="Proteomes" id="UP000601435"/>
    </source>
</evidence>
<organism evidence="1 2">
    <name type="scientific">Symbiodinium necroappetens</name>
    <dbReference type="NCBI Taxonomy" id="1628268"/>
    <lineage>
        <taxon>Eukaryota</taxon>
        <taxon>Sar</taxon>
        <taxon>Alveolata</taxon>
        <taxon>Dinophyceae</taxon>
        <taxon>Suessiales</taxon>
        <taxon>Symbiodiniaceae</taxon>
        <taxon>Symbiodinium</taxon>
    </lineage>
</organism>
<dbReference type="AlphaFoldDB" id="A0A813A145"/>
<feature type="non-terminal residue" evidence="1">
    <location>
        <position position="388"/>
    </location>
</feature>
<gene>
    <name evidence="1" type="primary">yjiC</name>
    <name evidence="1" type="ORF">SNEC2469_LOCUS26142</name>
</gene>
<keyword evidence="2" id="KW-1185">Reference proteome</keyword>
<feature type="non-terminal residue" evidence="1">
    <location>
        <position position="1"/>
    </location>
</feature>
<sequence>VTAEDFDARIRLGRPFIIADAGRGIDLVGASCQHFHERFPTAQMRAEYTGDDRQRLRSMRQLLTCGTSRLNSMFCDLMHRSHDSFSLPPIIVVLGYGSIHSSQNFLRTQYFRLGDPWIMAPMSQPMDQQITAEGPTIAIFNVAMIGHVNPTFALVQELCKRGCKVSYFLPPVAPIRAAAIESGAVVEGYLPEDPSDFVMEKCGIDEPLCHAVPEIVEDDRAEYERAVWPLAQALLCGEYVIERCRQLGVSVVLYDPFLPIGLLAGTKLGIQCASLVTYPGMGSLSGLMSTLEAEGRLERAGAIRKPYGKAIQDKFGVDLRCNLLTRRQFYAKTNFVTTCEDLIAELPASGEQKWADELRTEFSFSAVGCLVSSSAPHVITARSDSFIP</sequence>
<dbReference type="OrthoDB" id="10551534at2759"/>
<accession>A0A813A145</accession>
<evidence type="ECO:0000313" key="1">
    <source>
        <dbReference type="EMBL" id="CAE7847477.1"/>
    </source>
</evidence>
<comment type="caution">
    <text evidence="1">The sequence shown here is derived from an EMBL/GenBank/DDBJ whole genome shotgun (WGS) entry which is preliminary data.</text>
</comment>
<name>A0A813A145_9DINO</name>
<dbReference type="SUPFAM" id="SSF53756">
    <property type="entry name" value="UDP-Glycosyltransferase/glycogen phosphorylase"/>
    <property type="match status" value="1"/>
</dbReference>
<protein>
    <submittedName>
        <fullName evidence="1">YjiC protein</fullName>
    </submittedName>
</protein>
<dbReference type="EMBL" id="CAJNJA010052646">
    <property type="protein sequence ID" value="CAE7847477.1"/>
    <property type="molecule type" value="Genomic_DNA"/>
</dbReference>